<reference evidence="2 3" key="1">
    <citation type="submission" date="2020-09" db="EMBL/GenBank/DDBJ databases">
        <title>Roseomonas.</title>
        <authorList>
            <person name="Zhu W."/>
        </authorList>
    </citation>
    <scope>NUCLEOTIDE SEQUENCE [LARGE SCALE GENOMIC DNA]</scope>
    <source>
        <strain evidence="2 3">1311</strain>
    </source>
</reference>
<evidence type="ECO:0000313" key="2">
    <source>
        <dbReference type="EMBL" id="MBO1073206.1"/>
    </source>
</evidence>
<organism evidence="2 3">
    <name type="scientific">Roseomonas marmotae</name>
    <dbReference type="NCBI Taxonomy" id="2768161"/>
    <lineage>
        <taxon>Bacteria</taxon>
        <taxon>Pseudomonadati</taxon>
        <taxon>Pseudomonadota</taxon>
        <taxon>Alphaproteobacteria</taxon>
        <taxon>Acetobacterales</taxon>
        <taxon>Roseomonadaceae</taxon>
        <taxon>Roseomonas</taxon>
    </lineage>
</organism>
<dbReference type="Pfam" id="PF05145">
    <property type="entry name" value="AbrB"/>
    <property type="match status" value="1"/>
</dbReference>
<evidence type="ECO:0000313" key="3">
    <source>
        <dbReference type="Proteomes" id="UP001518990"/>
    </source>
</evidence>
<name>A0ABS3KA30_9PROT</name>
<keyword evidence="1" id="KW-0812">Transmembrane</keyword>
<feature type="transmembrane region" description="Helical" evidence="1">
    <location>
        <begin position="221"/>
        <end position="240"/>
    </location>
</feature>
<gene>
    <name evidence="2" type="ORF">IAI60_01135</name>
</gene>
<dbReference type="PANTHER" id="PTHR38457:SF1">
    <property type="entry name" value="REGULATOR ABRB-RELATED"/>
    <property type="match status" value="1"/>
</dbReference>
<feature type="transmembrane region" description="Helical" evidence="1">
    <location>
        <begin position="21"/>
        <end position="39"/>
    </location>
</feature>
<dbReference type="InterPro" id="IPR017516">
    <property type="entry name" value="AbrB_dup"/>
</dbReference>
<dbReference type="PANTHER" id="PTHR38457">
    <property type="entry name" value="REGULATOR ABRB-RELATED"/>
    <property type="match status" value="1"/>
</dbReference>
<feature type="transmembrane region" description="Helical" evidence="1">
    <location>
        <begin position="160"/>
        <end position="181"/>
    </location>
</feature>
<accession>A0ABS3KA30</accession>
<dbReference type="Proteomes" id="UP001518990">
    <property type="component" value="Unassembled WGS sequence"/>
</dbReference>
<keyword evidence="1" id="KW-1133">Transmembrane helix</keyword>
<feature type="transmembrane region" description="Helical" evidence="1">
    <location>
        <begin position="246"/>
        <end position="263"/>
    </location>
</feature>
<feature type="transmembrane region" description="Helical" evidence="1">
    <location>
        <begin position="275"/>
        <end position="300"/>
    </location>
</feature>
<protein>
    <submittedName>
        <fullName evidence="2">AbrB family transcriptional regulator</fullName>
    </submittedName>
</protein>
<dbReference type="PIRSF" id="PIRSF038991">
    <property type="entry name" value="Protein_AbrB"/>
    <property type="match status" value="1"/>
</dbReference>
<feature type="transmembrane region" description="Helical" evidence="1">
    <location>
        <begin position="334"/>
        <end position="355"/>
    </location>
</feature>
<evidence type="ECO:0000256" key="1">
    <source>
        <dbReference type="SAM" id="Phobius"/>
    </source>
</evidence>
<comment type="caution">
    <text evidence="2">The sequence shown here is derived from an EMBL/GenBank/DDBJ whole genome shotgun (WGS) entry which is preliminary data.</text>
</comment>
<feature type="transmembrane region" description="Helical" evidence="1">
    <location>
        <begin position="72"/>
        <end position="90"/>
    </location>
</feature>
<proteinExistence type="predicted"/>
<feature type="transmembrane region" description="Helical" evidence="1">
    <location>
        <begin position="45"/>
        <end position="65"/>
    </location>
</feature>
<keyword evidence="1" id="KW-0472">Membrane</keyword>
<sequence>MKSRIPPHSATPPDLLRKGRDYLFCYLLGGLGGGLFFWLHSPLPWLLGALVFVATARLAGAPVMASRPLRNGAMLLLGCALGLFFTPHASEHIARHGLLVLGAALVTLAIGIALAPLLARLARLDRASALFGSIPGGVAEMSLLGESYGARPSAVAVVQLLRVVGVVVMVPTSFMLLGVQGQFAGALAAVTQGFSPGGFVLLMGAGALAALVLGRIGVRNFWLLGGLLVSAGLTMTGYNLSGVPMALTAAGQIALGAHLGVQFERATFLGGGRMLSGALVHVALLTGICAVLGVALGLGFGLDPATMVLATAPGGVAEMSLTAKILLLEVPVVVAFHLVRIFMVAVLVQPVSIVLRRRGML</sequence>
<dbReference type="EMBL" id="JACTNF010000001">
    <property type="protein sequence ID" value="MBO1073206.1"/>
    <property type="molecule type" value="Genomic_DNA"/>
</dbReference>
<dbReference type="NCBIfam" id="TIGR03082">
    <property type="entry name" value="Gneg_AbrB_dup"/>
    <property type="match status" value="1"/>
</dbReference>
<feature type="transmembrane region" description="Helical" evidence="1">
    <location>
        <begin position="193"/>
        <end position="214"/>
    </location>
</feature>
<keyword evidence="3" id="KW-1185">Reference proteome</keyword>
<feature type="transmembrane region" description="Helical" evidence="1">
    <location>
        <begin position="96"/>
        <end position="119"/>
    </location>
</feature>
<dbReference type="InterPro" id="IPR007820">
    <property type="entry name" value="AbrB_fam"/>
</dbReference>
<dbReference type="RefSeq" id="WP_207444820.1">
    <property type="nucleotide sequence ID" value="NZ_CP061091.1"/>
</dbReference>